<dbReference type="EMBL" id="CP062804">
    <property type="protein sequence ID" value="QOT80675.1"/>
    <property type="molecule type" value="Genomic_DNA"/>
</dbReference>
<dbReference type="Pfam" id="PF02371">
    <property type="entry name" value="Transposase_20"/>
    <property type="match status" value="1"/>
</dbReference>
<dbReference type="InterPro" id="IPR047650">
    <property type="entry name" value="Transpos_IS110"/>
</dbReference>
<evidence type="ECO:0000259" key="2">
    <source>
        <dbReference type="Pfam" id="PF02371"/>
    </source>
</evidence>
<reference evidence="7 8" key="1">
    <citation type="submission" date="2020-10" db="EMBL/GenBank/DDBJ databases">
        <title>Complete genome sequence of Cupriavidus basilensis CCUG 49340T.</title>
        <authorList>
            <person name="Salva-Serra F."/>
            <person name="Donoso R.A."/>
            <person name="Cho K.H."/>
            <person name="Yoo J.A."/>
            <person name="Lee K."/>
            <person name="Yoon S.-H."/>
            <person name="Perez-Pantoja D."/>
            <person name="Moore E.R.B."/>
        </authorList>
    </citation>
    <scope>NUCLEOTIDE SEQUENCE [LARGE SCALE GENOMIC DNA]</scope>
    <source>
        <strain evidence="8">CCUG 49340</strain>
        <strain evidence="7">DSM 11853</strain>
    </source>
</reference>
<evidence type="ECO:0000313" key="4">
    <source>
        <dbReference type="EMBL" id="QOT77317.1"/>
    </source>
</evidence>
<evidence type="ECO:0000313" key="6">
    <source>
        <dbReference type="EMBL" id="QOT80675.1"/>
    </source>
</evidence>
<protein>
    <submittedName>
        <fullName evidence="7">Transposase</fullName>
    </submittedName>
</protein>
<evidence type="ECO:0000313" key="7">
    <source>
        <dbReference type="EMBL" id="QOT80940.1"/>
    </source>
</evidence>
<proteinExistence type="predicted"/>
<evidence type="ECO:0000313" key="3">
    <source>
        <dbReference type="EMBL" id="QOT75731.1"/>
    </source>
</evidence>
<dbReference type="EMBL" id="CP062803">
    <property type="protein sequence ID" value="QOT77317.1"/>
    <property type="molecule type" value="Genomic_DNA"/>
</dbReference>
<organism evidence="7 8">
    <name type="scientific">Cupriavidus basilensis</name>
    <dbReference type="NCBI Taxonomy" id="68895"/>
    <lineage>
        <taxon>Bacteria</taxon>
        <taxon>Pseudomonadati</taxon>
        <taxon>Pseudomonadota</taxon>
        <taxon>Betaproteobacteria</taxon>
        <taxon>Burkholderiales</taxon>
        <taxon>Burkholderiaceae</taxon>
        <taxon>Cupriavidus</taxon>
    </lineage>
</organism>
<feature type="domain" description="Transposase IS116/IS110/IS902 C-terminal" evidence="2">
    <location>
        <begin position="193"/>
        <end position="276"/>
    </location>
</feature>
<dbReference type="GO" id="GO:0003677">
    <property type="term" value="F:DNA binding"/>
    <property type="evidence" value="ECO:0007669"/>
    <property type="project" value="InterPro"/>
</dbReference>
<evidence type="ECO:0000313" key="8">
    <source>
        <dbReference type="Proteomes" id="UP000397656"/>
    </source>
</evidence>
<name>A0A7M2H7L2_9BURK</name>
<feature type="domain" description="Transposase IS110-like N-terminal" evidence="1">
    <location>
        <begin position="6"/>
        <end position="149"/>
    </location>
</feature>
<dbReference type="AlphaFoldDB" id="A0A7M2H7L2"/>
<dbReference type="PANTHER" id="PTHR33055:SF13">
    <property type="entry name" value="TRANSPOSASE"/>
    <property type="match status" value="1"/>
</dbReference>
<evidence type="ECO:0000313" key="5">
    <source>
        <dbReference type="EMBL" id="QOT79527.1"/>
    </source>
</evidence>
<dbReference type="Proteomes" id="UP000397656">
    <property type="component" value="Chromosome 2"/>
</dbReference>
<gene>
    <name evidence="4" type="ORF">F7R26_004410</name>
    <name evidence="3" type="ORF">F7R26_016340</name>
    <name evidence="6" type="ORF">F7R26_024945</name>
    <name evidence="7" type="ORF">F7R26_026425</name>
    <name evidence="5" type="ORF">F7R26_033005</name>
</gene>
<dbReference type="EMBL" id="CP062804">
    <property type="protein sequence ID" value="QOT79527.1"/>
    <property type="molecule type" value="Genomic_DNA"/>
</dbReference>
<dbReference type="RefSeq" id="WP_193692084.1">
    <property type="nucleotide sequence ID" value="NZ_CP062803.1"/>
</dbReference>
<dbReference type="PANTHER" id="PTHR33055">
    <property type="entry name" value="TRANSPOSASE FOR INSERTION SEQUENCE ELEMENT IS1111A"/>
    <property type="match status" value="1"/>
</dbReference>
<dbReference type="InterPro" id="IPR003346">
    <property type="entry name" value="Transposase_20"/>
</dbReference>
<evidence type="ECO:0000259" key="1">
    <source>
        <dbReference type="Pfam" id="PF01548"/>
    </source>
</evidence>
<dbReference type="Pfam" id="PF01548">
    <property type="entry name" value="DEDD_Tnp_IS110"/>
    <property type="match status" value="1"/>
</dbReference>
<dbReference type="Proteomes" id="UP000397656">
    <property type="component" value="Chromosome 1"/>
</dbReference>
<dbReference type="GO" id="GO:0006313">
    <property type="term" value="P:DNA transposition"/>
    <property type="evidence" value="ECO:0007669"/>
    <property type="project" value="InterPro"/>
</dbReference>
<dbReference type="EMBL" id="CP062803">
    <property type="protein sequence ID" value="QOT75731.1"/>
    <property type="molecule type" value="Genomic_DNA"/>
</dbReference>
<dbReference type="GeneID" id="98405785"/>
<accession>A0A7M2H7L2</accession>
<dbReference type="GO" id="GO:0004803">
    <property type="term" value="F:transposase activity"/>
    <property type="evidence" value="ECO:0007669"/>
    <property type="project" value="InterPro"/>
</dbReference>
<dbReference type="EMBL" id="CP062804">
    <property type="protein sequence ID" value="QOT80940.1"/>
    <property type="molecule type" value="Genomic_DNA"/>
</dbReference>
<sequence>MDIKVVGIDVSKNTLDLDSLPDSASLQFINDEAGIASLLAYLAEHNDEGQIDRIVLEATGGYETSVSIALAGAGLPVAVVNPKQVRDFAKACGILAKTDRLDARVLARFAQQIRPPVRPLPDEAQREFADLLDRRSQLVVMRAQEKARVATAPPLAIKSLKEHIEWLDARIKSLDIDMTHKLRTSDVWKHKVELLSSVPGIGKVSVFTLLGRLPELGKLNRQQIAALVGVAPFNDDSGKRRGQRYIRGGRAEVRNVLYMATVTAIRHNPAIRSFYERLSLTGKPFKLAVTACMRKLLTVLNTMAKTGQPWENKLPA</sequence>
<dbReference type="InterPro" id="IPR002525">
    <property type="entry name" value="Transp_IS110-like_N"/>
</dbReference>